<dbReference type="Gene3D" id="1.10.150.130">
    <property type="match status" value="1"/>
</dbReference>
<evidence type="ECO:0000256" key="3">
    <source>
        <dbReference type="ARBA" id="ARBA00023172"/>
    </source>
</evidence>
<dbReference type="RefSeq" id="WP_202955998.1">
    <property type="nucleotide sequence ID" value="NZ_JAPCID010000033.1"/>
</dbReference>
<dbReference type="PROSITE" id="PS51898">
    <property type="entry name" value="TYR_RECOMBINASE"/>
    <property type="match status" value="1"/>
</dbReference>
<dbReference type="PANTHER" id="PTHR30349:SF64">
    <property type="entry name" value="PROPHAGE INTEGRASE INTD-RELATED"/>
    <property type="match status" value="1"/>
</dbReference>
<evidence type="ECO:0000313" key="6">
    <source>
        <dbReference type="Proteomes" id="UP001147700"/>
    </source>
</evidence>
<evidence type="ECO:0000256" key="1">
    <source>
        <dbReference type="ARBA" id="ARBA00008857"/>
    </source>
</evidence>
<dbReference type="CDD" id="cd00397">
    <property type="entry name" value="DNA_BRE_C"/>
    <property type="match status" value="1"/>
</dbReference>
<evidence type="ECO:0000259" key="4">
    <source>
        <dbReference type="PROSITE" id="PS51898"/>
    </source>
</evidence>
<comment type="caution">
    <text evidence="5">The sequence shown here is derived from an EMBL/GenBank/DDBJ whole genome shotgun (WGS) entry which is preliminary data.</text>
</comment>
<dbReference type="Gene3D" id="1.10.443.10">
    <property type="entry name" value="Intergrase catalytic core"/>
    <property type="match status" value="1"/>
</dbReference>
<sequence length="515" mass="57179">MARPAVGTVIRKPTGRGTSFALRVTFQGERVFVPLGGSWEGWTEDRVQAEREHIARMIERGEWAPPDHEPTAATPGEPPNFQVFASEWLERKRRRVGAKTHSDLLWRLSTGMDHFGPRSVDRIDEVVIEDFVQAMLAERDAIRDAAAAGHPLMQTVTMPDGRTYERRRRPLSNGSINKAIAAVRMVLKDARRRYPKHVLRNPAAERDVYLKAPPAARSFLEPHHIAALLEAAHQLDGRGGVLDWDKVDYIRQSDKSAVKLARELGVSDVLIGKVRRGQVWNDPRTGHRRQRRAIVGALVLAGPRISELCGLPEDRLDLAGGRILIPPRDEDETGPQTKTFAGERIIPMVPALRDILLDSRASAGARETRSSGLRTAAFSTRKGTPQTPGNVAHHVLAPTVALATELLRARRQTPMPKVTPHTLRRTFASILAECGVAPRRAMYLLGHTDAKLTLSVYQQVLDMSGDAVETLEQVLGGDLDDIGELLNGRTRRRRRTTEQPDAVDGALRDLMDGER</sequence>
<dbReference type="InterPro" id="IPR050090">
    <property type="entry name" value="Tyrosine_recombinase_XerCD"/>
</dbReference>
<gene>
    <name evidence="5" type="ORF">OJ962_21460</name>
</gene>
<dbReference type="InterPro" id="IPR011010">
    <property type="entry name" value="DNA_brk_join_enz"/>
</dbReference>
<dbReference type="PANTHER" id="PTHR30349">
    <property type="entry name" value="PHAGE INTEGRASE-RELATED"/>
    <property type="match status" value="1"/>
</dbReference>
<proteinExistence type="inferred from homology"/>
<accession>A0ABT4RND6</accession>
<evidence type="ECO:0000256" key="2">
    <source>
        <dbReference type="ARBA" id="ARBA00023125"/>
    </source>
</evidence>
<feature type="domain" description="Tyr recombinase" evidence="4">
    <location>
        <begin position="259"/>
        <end position="471"/>
    </location>
</feature>
<protein>
    <submittedName>
        <fullName evidence="5">Site-specific integrase</fullName>
    </submittedName>
</protein>
<name>A0ABT4RND6_9ACTN</name>
<dbReference type="SUPFAM" id="SSF56349">
    <property type="entry name" value="DNA breaking-rejoining enzymes"/>
    <property type="match status" value="1"/>
</dbReference>
<dbReference type="InterPro" id="IPR010998">
    <property type="entry name" value="Integrase_recombinase_N"/>
</dbReference>
<reference evidence="5" key="1">
    <citation type="submission" date="2022-10" db="EMBL/GenBank/DDBJ databases">
        <title>The WGS of Solirubrobacter sp. CPCC 204708.</title>
        <authorList>
            <person name="Jiang Z."/>
        </authorList>
    </citation>
    <scope>NUCLEOTIDE SEQUENCE</scope>
    <source>
        <strain evidence="5">CPCC 204708</strain>
    </source>
</reference>
<dbReference type="InterPro" id="IPR013762">
    <property type="entry name" value="Integrase-like_cat_sf"/>
</dbReference>
<dbReference type="EMBL" id="JAPCID010000033">
    <property type="protein sequence ID" value="MDA0140085.1"/>
    <property type="molecule type" value="Genomic_DNA"/>
</dbReference>
<organism evidence="5 6">
    <name type="scientific">Solirubrobacter deserti</name>
    <dbReference type="NCBI Taxonomy" id="2282478"/>
    <lineage>
        <taxon>Bacteria</taxon>
        <taxon>Bacillati</taxon>
        <taxon>Actinomycetota</taxon>
        <taxon>Thermoleophilia</taxon>
        <taxon>Solirubrobacterales</taxon>
        <taxon>Solirubrobacteraceae</taxon>
        <taxon>Solirubrobacter</taxon>
    </lineage>
</organism>
<comment type="similarity">
    <text evidence="1">Belongs to the 'phage' integrase family.</text>
</comment>
<keyword evidence="3" id="KW-0233">DNA recombination</keyword>
<keyword evidence="6" id="KW-1185">Reference proteome</keyword>
<evidence type="ECO:0000313" key="5">
    <source>
        <dbReference type="EMBL" id="MDA0140085.1"/>
    </source>
</evidence>
<dbReference type="Proteomes" id="UP001147700">
    <property type="component" value="Unassembled WGS sequence"/>
</dbReference>
<dbReference type="Pfam" id="PF00589">
    <property type="entry name" value="Phage_integrase"/>
    <property type="match status" value="1"/>
</dbReference>
<keyword evidence="2" id="KW-0238">DNA-binding</keyword>
<dbReference type="InterPro" id="IPR002104">
    <property type="entry name" value="Integrase_catalytic"/>
</dbReference>